<evidence type="ECO:0000256" key="7">
    <source>
        <dbReference type="ARBA" id="ARBA00022989"/>
    </source>
</evidence>
<comment type="subcellular location">
    <subcellularLocation>
        <location evidence="1">Membrane</location>
        <topology evidence="1">Multi-pass membrane protein</topology>
    </subcellularLocation>
</comment>
<evidence type="ECO:0000259" key="10">
    <source>
        <dbReference type="PROSITE" id="PS50850"/>
    </source>
</evidence>
<keyword evidence="4" id="KW-0762">Sugar transport</keyword>
<comment type="similarity">
    <text evidence="2">Belongs to the major facilitator superfamily. Sugar transporter (TC 2.A.1.1) family.</text>
</comment>
<feature type="transmembrane region" description="Helical" evidence="9">
    <location>
        <begin position="135"/>
        <end position="152"/>
    </location>
</feature>
<evidence type="ECO:0000256" key="2">
    <source>
        <dbReference type="ARBA" id="ARBA00010992"/>
    </source>
</evidence>
<feature type="domain" description="Major facilitator superfamily (MFS) profile" evidence="10">
    <location>
        <begin position="21"/>
        <end position="244"/>
    </location>
</feature>
<keyword evidence="7 9" id="KW-1133">Transmembrane helix</keyword>
<dbReference type="Pfam" id="PF00083">
    <property type="entry name" value="Sugar_tr"/>
    <property type="match status" value="1"/>
</dbReference>
<dbReference type="InterPro" id="IPR003663">
    <property type="entry name" value="Sugar/inositol_transpt"/>
</dbReference>
<dbReference type="GO" id="GO:0015144">
    <property type="term" value="F:carbohydrate transmembrane transporter activity"/>
    <property type="evidence" value="ECO:0007669"/>
    <property type="project" value="InterPro"/>
</dbReference>
<dbReference type="InterPro" id="IPR036259">
    <property type="entry name" value="MFS_trans_sf"/>
</dbReference>
<keyword evidence="6" id="KW-0769">Symport</keyword>
<dbReference type="InterPro" id="IPR005829">
    <property type="entry name" value="Sugar_transporter_CS"/>
</dbReference>
<organism evidence="11 12">
    <name type="scientific">Dioscorea zingiberensis</name>
    <dbReference type="NCBI Taxonomy" id="325984"/>
    <lineage>
        <taxon>Eukaryota</taxon>
        <taxon>Viridiplantae</taxon>
        <taxon>Streptophyta</taxon>
        <taxon>Embryophyta</taxon>
        <taxon>Tracheophyta</taxon>
        <taxon>Spermatophyta</taxon>
        <taxon>Magnoliopsida</taxon>
        <taxon>Liliopsida</taxon>
        <taxon>Dioscoreales</taxon>
        <taxon>Dioscoreaceae</taxon>
        <taxon>Dioscorea</taxon>
    </lineage>
</organism>
<evidence type="ECO:0000313" key="11">
    <source>
        <dbReference type="EMBL" id="KAJ0971944.1"/>
    </source>
</evidence>
<dbReference type="PANTHER" id="PTHR23500:SF371">
    <property type="entry name" value="OS07G0206600 PROTEIN"/>
    <property type="match status" value="1"/>
</dbReference>
<dbReference type="PANTHER" id="PTHR23500">
    <property type="entry name" value="SOLUTE CARRIER FAMILY 2, FACILITATED GLUCOSE TRANSPORTER"/>
    <property type="match status" value="1"/>
</dbReference>
<feature type="transmembrane region" description="Helical" evidence="9">
    <location>
        <begin position="109"/>
        <end position="129"/>
    </location>
</feature>
<evidence type="ECO:0000256" key="4">
    <source>
        <dbReference type="ARBA" id="ARBA00022597"/>
    </source>
</evidence>
<accession>A0A9D5HCX5</accession>
<dbReference type="PRINTS" id="PR00171">
    <property type="entry name" value="SUGRTRNSPORT"/>
</dbReference>
<proteinExistence type="inferred from homology"/>
<evidence type="ECO:0000256" key="8">
    <source>
        <dbReference type="ARBA" id="ARBA00023136"/>
    </source>
</evidence>
<keyword evidence="5 9" id="KW-0812">Transmembrane</keyword>
<dbReference type="InterPro" id="IPR005828">
    <property type="entry name" value="MFS_sugar_transport-like"/>
</dbReference>
<dbReference type="EMBL" id="JAGGNH010000005">
    <property type="protein sequence ID" value="KAJ0971944.1"/>
    <property type="molecule type" value="Genomic_DNA"/>
</dbReference>
<evidence type="ECO:0000256" key="5">
    <source>
        <dbReference type="ARBA" id="ARBA00022692"/>
    </source>
</evidence>
<dbReference type="PROSITE" id="PS00217">
    <property type="entry name" value="SUGAR_TRANSPORT_2"/>
    <property type="match status" value="1"/>
</dbReference>
<dbReference type="SUPFAM" id="SSF103473">
    <property type="entry name" value="MFS general substrate transporter"/>
    <property type="match status" value="2"/>
</dbReference>
<dbReference type="GO" id="GO:0016020">
    <property type="term" value="C:membrane"/>
    <property type="evidence" value="ECO:0007669"/>
    <property type="project" value="UniProtKB-SubCell"/>
</dbReference>
<dbReference type="PROSITE" id="PS00216">
    <property type="entry name" value="SUGAR_TRANSPORT_1"/>
    <property type="match status" value="1"/>
</dbReference>
<feature type="transmembrane region" description="Helical" evidence="9">
    <location>
        <begin position="164"/>
        <end position="188"/>
    </location>
</feature>
<dbReference type="OrthoDB" id="1651023at2759"/>
<keyword evidence="12" id="KW-1185">Reference proteome</keyword>
<evidence type="ECO:0000256" key="3">
    <source>
        <dbReference type="ARBA" id="ARBA00022448"/>
    </source>
</evidence>
<feature type="transmembrane region" description="Helical" evidence="9">
    <location>
        <begin position="200"/>
        <end position="222"/>
    </location>
</feature>
<keyword evidence="8 9" id="KW-0472">Membrane</keyword>
<feature type="transmembrane region" description="Helical" evidence="9">
    <location>
        <begin position="76"/>
        <end position="97"/>
    </location>
</feature>
<keyword evidence="3" id="KW-0813">Transport</keyword>
<gene>
    <name evidence="11" type="ORF">J5N97_019903</name>
</gene>
<reference evidence="11" key="2">
    <citation type="journal article" date="2022" name="Hortic Res">
        <title>The genome of Dioscorea zingiberensis sheds light on the biosynthesis, origin and evolution of the medicinally important diosgenin saponins.</title>
        <authorList>
            <person name="Li Y."/>
            <person name="Tan C."/>
            <person name="Li Z."/>
            <person name="Guo J."/>
            <person name="Li S."/>
            <person name="Chen X."/>
            <person name="Wang C."/>
            <person name="Dai X."/>
            <person name="Yang H."/>
            <person name="Song W."/>
            <person name="Hou L."/>
            <person name="Xu J."/>
            <person name="Tong Z."/>
            <person name="Xu A."/>
            <person name="Yuan X."/>
            <person name="Wang W."/>
            <person name="Yang Q."/>
            <person name="Chen L."/>
            <person name="Sun Z."/>
            <person name="Wang K."/>
            <person name="Pan B."/>
            <person name="Chen J."/>
            <person name="Bao Y."/>
            <person name="Liu F."/>
            <person name="Qi X."/>
            <person name="Gang D.R."/>
            <person name="Wen J."/>
            <person name="Li J."/>
        </authorList>
    </citation>
    <scope>NUCLEOTIDE SEQUENCE</scope>
    <source>
        <strain evidence="11">Dzin_1.0</strain>
    </source>
</reference>
<evidence type="ECO:0000256" key="6">
    <source>
        <dbReference type="ARBA" id="ARBA00022847"/>
    </source>
</evidence>
<dbReference type="Gene3D" id="1.20.1250.20">
    <property type="entry name" value="MFS general substrate transporter like domains"/>
    <property type="match status" value="2"/>
</dbReference>
<evidence type="ECO:0000256" key="9">
    <source>
        <dbReference type="SAM" id="Phobius"/>
    </source>
</evidence>
<dbReference type="InterPro" id="IPR045262">
    <property type="entry name" value="STP/PLT_plant"/>
</dbReference>
<sequence>MSTNNGHDEFEGKITWYVVLSAIIAATGGLMFGYDIGISGGVTGMDDFLKKFFNQVYVKKHEVKESNYYKYDNQGLQLFTSSLYLAAIVASFVASKVCKRYGRKLTMQAASIFFLVGVVLDAAAMNLPILIVERIFLGFGVGFANQAVPLFLSEIAPTRIRGALNILFQLQIFQQFTGINAIMFYAPVLFQTMGFKNNASLLSSVITGLVNVFSTVVSVVLVDKVGRKALLLQACVQMLISQSS</sequence>
<dbReference type="PROSITE" id="PS50850">
    <property type="entry name" value="MFS"/>
    <property type="match status" value="1"/>
</dbReference>
<comment type="caution">
    <text evidence="11">The sequence shown here is derived from an EMBL/GenBank/DDBJ whole genome shotgun (WGS) entry which is preliminary data.</text>
</comment>
<feature type="transmembrane region" description="Helical" evidence="9">
    <location>
        <begin position="14"/>
        <end position="34"/>
    </location>
</feature>
<evidence type="ECO:0000313" key="12">
    <source>
        <dbReference type="Proteomes" id="UP001085076"/>
    </source>
</evidence>
<dbReference type="Proteomes" id="UP001085076">
    <property type="component" value="Miscellaneous, Linkage group lg05"/>
</dbReference>
<evidence type="ECO:0000256" key="1">
    <source>
        <dbReference type="ARBA" id="ARBA00004141"/>
    </source>
</evidence>
<name>A0A9D5HCX5_9LILI</name>
<dbReference type="InterPro" id="IPR020846">
    <property type="entry name" value="MFS_dom"/>
</dbReference>
<protein>
    <recommendedName>
        <fullName evidence="10">Major facilitator superfamily (MFS) profile domain-containing protein</fullName>
    </recommendedName>
</protein>
<dbReference type="AlphaFoldDB" id="A0A9D5HCX5"/>
<reference evidence="11" key="1">
    <citation type="submission" date="2021-03" db="EMBL/GenBank/DDBJ databases">
        <authorList>
            <person name="Li Z."/>
            <person name="Yang C."/>
        </authorList>
    </citation>
    <scope>NUCLEOTIDE SEQUENCE</scope>
    <source>
        <strain evidence="11">Dzin_1.0</strain>
        <tissue evidence="11">Leaf</tissue>
    </source>
</reference>
<dbReference type="GO" id="GO:0015293">
    <property type="term" value="F:symporter activity"/>
    <property type="evidence" value="ECO:0007669"/>
    <property type="project" value="UniProtKB-KW"/>
</dbReference>